<dbReference type="STRING" id="1314781.A0A165FWL6"/>
<protein>
    <submittedName>
        <fullName evidence="1">Uncharacterized protein</fullName>
    </submittedName>
</protein>
<dbReference type="Proteomes" id="UP000077266">
    <property type="component" value="Unassembled WGS sequence"/>
</dbReference>
<dbReference type="AlphaFoldDB" id="A0A165FWL6"/>
<sequence>MRSWDRAPPEILLRCFESLGTLSTRIARVTQQRYPSLIACSLVCRSWLPCAQSVLLYCVVPRETEYTAVSWASVKQLVSVLADGSERGAALAREVKVLKLQLGVDMHHCGSEEQHADLESLALLVHACQNLQSLYLTQSALTPPTNIFDARQLSLIRTQSSITHLELICDSNPPAIMHQCLNSWPSLTTLRIVAWSLPAPPRHLPPSCSLRELTAETYGEPSGLILSAARCLESLTCTLNALRVIEHVSETLRSLTVDCTFPLRASTKEMDTALGILSRCSALERVTFRGGCPDDALEALPPTVTHLRILCSVDATRLANFIDSRPTLTHVDVQMICLRVRDDLARLHRVCRSQHIQLGRVHE</sequence>
<dbReference type="SUPFAM" id="SSF52047">
    <property type="entry name" value="RNI-like"/>
    <property type="match status" value="1"/>
</dbReference>
<accession>A0A165FWL6</accession>
<organism evidence="1 2">
    <name type="scientific">Exidia glandulosa HHB12029</name>
    <dbReference type="NCBI Taxonomy" id="1314781"/>
    <lineage>
        <taxon>Eukaryota</taxon>
        <taxon>Fungi</taxon>
        <taxon>Dikarya</taxon>
        <taxon>Basidiomycota</taxon>
        <taxon>Agaricomycotina</taxon>
        <taxon>Agaricomycetes</taxon>
        <taxon>Auriculariales</taxon>
        <taxon>Exidiaceae</taxon>
        <taxon>Exidia</taxon>
    </lineage>
</organism>
<dbReference type="Gene3D" id="3.80.10.10">
    <property type="entry name" value="Ribonuclease Inhibitor"/>
    <property type="match status" value="1"/>
</dbReference>
<dbReference type="OrthoDB" id="3233610at2759"/>
<evidence type="ECO:0000313" key="1">
    <source>
        <dbReference type="EMBL" id="KZV89640.1"/>
    </source>
</evidence>
<dbReference type="EMBL" id="KV426067">
    <property type="protein sequence ID" value="KZV89640.1"/>
    <property type="molecule type" value="Genomic_DNA"/>
</dbReference>
<dbReference type="InParanoid" id="A0A165FWL6"/>
<gene>
    <name evidence="1" type="ORF">EXIGLDRAFT_721134</name>
</gene>
<dbReference type="InterPro" id="IPR032675">
    <property type="entry name" value="LRR_dom_sf"/>
</dbReference>
<evidence type="ECO:0000313" key="2">
    <source>
        <dbReference type="Proteomes" id="UP000077266"/>
    </source>
</evidence>
<dbReference type="Gene3D" id="1.20.1280.50">
    <property type="match status" value="1"/>
</dbReference>
<reference evidence="1 2" key="1">
    <citation type="journal article" date="2016" name="Mol. Biol. Evol.">
        <title>Comparative Genomics of Early-Diverging Mushroom-Forming Fungi Provides Insights into the Origins of Lignocellulose Decay Capabilities.</title>
        <authorList>
            <person name="Nagy L.G."/>
            <person name="Riley R."/>
            <person name="Tritt A."/>
            <person name="Adam C."/>
            <person name="Daum C."/>
            <person name="Floudas D."/>
            <person name="Sun H."/>
            <person name="Yadav J.S."/>
            <person name="Pangilinan J."/>
            <person name="Larsson K.H."/>
            <person name="Matsuura K."/>
            <person name="Barry K."/>
            <person name="Labutti K."/>
            <person name="Kuo R."/>
            <person name="Ohm R.A."/>
            <person name="Bhattacharya S.S."/>
            <person name="Shirouzu T."/>
            <person name="Yoshinaga Y."/>
            <person name="Martin F.M."/>
            <person name="Grigoriev I.V."/>
            <person name="Hibbett D.S."/>
        </authorList>
    </citation>
    <scope>NUCLEOTIDE SEQUENCE [LARGE SCALE GENOMIC DNA]</scope>
    <source>
        <strain evidence="1 2">HHB12029</strain>
    </source>
</reference>
<keyword evidence="2" id="KW-1185">Reference proteome</keyword>
<name>A0A165FWL6_EXIGL</name>
<proteinExistence type="predicted"/>